<dbReference type="GO" id="GO:0003677">
    <property type="term" value="F:DNA binding"/>
    <property type="evidence" value="ECO:0007669"/>
    <property type="project" value="UniProtKB-KW"/>
</dbReference>
<dbReference type="InterPro" id="IPR036864">
    <property type="entry name" value="Zn2-C6_fun-type_DNA-bd_sf"/>
</dbReference>
<keyword evidence="4" id="KW-0539">Nucleus</keyword>
<dbReference type="Pfam" id="PF00172">
    <property type="entry name" value="Zn_clus"/>
    <property type="match status" value="1"/>
</dbReference>
<dbReference type="GO" id="GO:0008270">
    <property type="term" value="F:zinc ion binding"/>
    <property type="evidence" value="ECO:0007669"/>
    <property type="project" value="InterPro"/>
</dbReference>
<evidence type="ECO:0000256" key="1">
    <source>
        <dbReference type="ARBA" id="ARBA00023015"/>
    </source>
</evidence>
<evidence type="ECO:0000313" key="7">
    <source>
        <dbReference type="Proteomes" id="UP001220324"/>
    </source>
</evidence>
<dbReference type="GO" id="GO:0000981">
    <property type="term" value="F:DNA-binding transcription factor activity, RNA polymerase II-specific"/>
    <property type="evidence" value="ECO:0007669"/>
    <property type="project" value="InterPro"/>
</dbReference>
<keyword evidence="7" id="KW-1185">Reference proteome</keyword>
<dbReference type="PROSITE" id="PS00463">
    <property type="entry name" value="ZN2_CY6_FUNGAL_1"/>
    <property type="match status" value="1"/>
</dbReference>
<protein>
    <recommendedName>
        <fullName evidence="5">Zn(2)-C6 fungal-type domain-containing protein</fullName>
    </recommendedName>
</protein>
<proteinExistence type="predicted"/>
<dbReference type="SMART" id="SM00066">
    <property type="entry name" value="GAL4"/>
    <property type="match status" value="1"/>
</dbReference>
<dbReference type="Gene3D" id="4.10.240.10">
    <property type="entry name" value="Zn(2)-C6 fungal-type DNA-binding domain"/>
    <property type="match status" value="1"/>
</dbReference>
<gene>
    <name evidence="6" type="ORF">N7494_001280</name>
</gene>
<evidence type="ECO:0000313" key="6">
    <source>
        <dbReference type="EMBL" id="KAJ5557365.1"/>
    </source>
</evidence>
<evidence type="ECO:0000256" key="3">
    <source>
        <dbReference type="ARBA" id="ARBA00023163"/>
    </source>
</evidence>
<evidence type="ECO:0000259" key="5">
    <source>
        <dbReference type="PROSITE" id="PS50048"/>
    </source>
</evidence>
<dbReference type="InterPro" id="IPR053175">
    <property type="entry name" value="DHMBA_Reg_Transcription_Factor"/>
</dbReference>
<name>A0AAD6D7E3_9EURO</name>
<evidence type="ECO:0000256" key="2">
    <source>
        <dbReference type="ARBA" id="ARBA00023125"/>
    </source>
</evidence>
<dbReference type="PANTHER" id="PTHR38791:SF12">
    <property type="entry name" value="TRANSCRIPTION FACTOR DOMAIN-CONTAINING PROTEIN-RELATED"/>
    <property type="match status" value="1"/>
</dbReference>
<dbReference type="CDD" id="cd00067">
    <property type="entry name" value="GAL4"/>
    <property type="match status" value="1"/>
</dbReference>
<evidence type="ECO:0000256" key="4">
    <source>
        <dbReference type="ARBA" id="ARBA00023242"/>
    </source>
</evidence>
<dbReference type="InterPro" id="IPR001138">
    <property type="entry name" value="Zn2Cys6_DnaBD"/>
</dbReference>
<dbReference type="PRINTS" id="PR00755">
    <property type="entry name" value="AFLATOXINBRP"/>
</dbReference>
<dbReference type="Proteomes" id="UP001220324">
    <property type="component" value="Unassembled WGS sequence"/>
</dbReference>
<keyword evidence="3" id="KW-0804">Transcription</keyword>
<feature type="domain" description="Zn(2)-C6 fungal-type" evidence="5">
    <location>
        <begin position="12"/>
        <end position="42"/>
    </location>
</feature>
<sequence>MSGRNAPRSKSGCSTCRRRKVKCGEERPVCKRCLNLHLGCEWGVPVKRGRSAQIRHLQPALTASDQVLWPASEAGDMVVDLSHDALLDGFSPVSWPGDTLTMEPPQVPPFYPPIAPVRIATPLYPHLGGNELACANSLTLTEHDQRYFQYFPSSSIVYYYMKGWDWSSLGYLYQGPAATNKVIMRMILALSASDMHRHGLAVRSPGRPTAEDHGRYHYSLAVKEFRQLLETPRRHVSVAELEIIFATMFLMVTYEWQFGNSVRHLQLHLHGVRSLLESHPQLFQIKNANDVFLAAEDEATSPEDAVATKVSFIPEQFLLWMLYIDASCQPMGLTESLYDYVMQSHNPALHPDHLHRCARLWGRCFWGEQYPDKEVLDDIENYRALELLHAGFHLRYRTWKVLVGSGSGPDTTESLFREILSTRDKYSDLFITAKFAGAVSARRTLNTIYMGVCTFHAQILLHRRLLCVDRPPAAIHRQATNGIIDIARKQFTADPRLLRRLHWPMLMAIIETDDANHQAWLRQRLLELRDFHSEYVWANEMADEILARQDVSQGCYVNLAELLLQRCHAP</sequence>
<comment type="caution">
    <text evidence="6">The sequence shown here is derived from an EMBL/GenBank/DDBJ whole genome shotgun (WGS) entry which is preliminary data.</text>
</comment>
<keyword evidence="2" id="KW-0238">DNA-binding</keyword>
<keyword evidence="1" id="KW-0805">Transcription regulation</keyword>
<accession>A0AAD6D7E3</accession>
<reference evidence="6 7" key="1">
    <citation type="journal article" date="2023" name="IMA Fungus">
        <title>Comparative genomic study of the Penicillium genus elucidates a diverse pangenome and 15 lateral gene transfer events.</title>
        <authorList>
            <person name="Petersen C."/>
            <person name="Sorensen T."/>
            <person name="Nielsen M.R."/>
            <person name="Sondergaard T.E."/>
            <person name="Sorensen J.L."/>
            <person name="Fitzpatrick D.A."/>
            <person name="Frisvad J.C."/>
            <person name="Nielsen K.L."/>
        </authorList>
    </citation>
    <scope>NUCLEOTIDE SEQUENCE [LARGE SCALE GENOMIC DNA]</scope>
    <source>
        <strain evidence="6 7">IBT 35679</strain>
    </source>
</reference>
<dbReference type="PROSITE" id="PS50048">
    <property type="entry name" value="ZN2_CY6_FUNGAL_2"/>
    <property type="match status" value="1"/>
</dbReference>
<dbReference type="InterPro" id="IPR021858">
    <property type="entry name" value="Fun_TF"/>
</dbReference>
<organism evidence="6 7">
    <name type="scientific">Penicillium frequentans</name>
    <dbReference type="NCBI Taxonomy" id="3151616"/>
    <lineage>
        <taxon>Eukaryota</taxon>
        <taxon>Fungi</taxon>
        <taxon>Dikarya</taxon>
        <taxon>Ascomycota</taxon>
        <taxon>Pezizomycotina</taxon>
        <taxon>Eurotiomycetes</taxon>
        <taxon>Eurotiomycetidae</taxon>
        <taxon>Eurotiales</taxon>
        <taxon>Aspergillaceae</taxon>
        <taxon>Penicillium</taxon>
    </lineage>
</organism>
<dbReference type="EMBL" id="JAQIZZ010000001">
    <property type="protein sequence ID" value="KAJ5557365.1"/>
    <property type="molecule type" value="Genomic_DNA"/>
</dbReference>
<dbReference type="SUPFAM" id="SSF57701">
    <property type="entry name" value="Zn2/Cys6 DNA-binding domain"/>
    <property type="match status" value="1"/>
</dbReference>
<dbReference type="PANTHER" id="PTHR38791">
    <property type="entry name" value="ZN(II)2CYS6 TRANSCRIPTION FACTOR (EUROFUNG)-RELATED-RELATED"/>
    <property type="match status" value="1"/>
</dbReference>
<dbReference type="Pfam" id="PF11951">
    <property type="entry name" value="Fungal_trans_2"/>
    <property type="match status" value="1"/>
</dbReference>
<dbReference type="AlphaFoldDB" id="A0AAD6D7E3"/>